<comment type="caution">
    <text evidence="3">The sequence shown here is derived from an EMBL/GenBank/DDBJ whole genome shotgun (WGS) entry which is preliminary data.</text>
</comment>
<feature type="region of interest" description="Disordered" evidence="1">
    <location>
        <begin position="162"/>
        <end position="216"/>
    </location>
</feature>
<protein>
    <submittedName>
        <fullName evidence="3">Uncharacterized protein</fullName>
    </submittedName>
</protein>
<keyword evidence="2" id="KW-1133">Transmembrane helix</keyword>
<evidence type="ECO:0000256" key="2">
    <source>
        <dbReference type="SAM" id="Phobius"/>
    </source>
</evidence>
<organism evidence="3 4">
    <name type="scientific">Salinibacter ruber</name>
    <dbReference type="NCBI Taxonomy" id="146919"/>
    <lineage>
        <taxon>Bacteria</taxon>
        <taxon>Pseudomonadati</taxon>
        <taxon>Rhodothermota</taxon>
        <taxon>Rhodothermia</taxon>
        <taxon>Rhodothermales</taxon>
        <taxon>Salinibacteraceae</taxon>
        <taxon>Salinibacter</taxon>
    </lineage>
</organism>
<feature type="compositionally biased region" description="Basic and acidic residues" evidence="1">
    <location>
        <begin position="162"/>
        <end position="175"/>
    </location>
</feature>
<evidence type="ECO:0000256" key="1">
    <source>
        <dbReference type="SAM" id="MobiDB-lite"/>
    </source>
</evidence>
<feature type="transmembrane region" description="Helical" evidence="2">
    <location>
        <begin position="19"/>
        <end position="38"/>
    </location>
</feature>
<keyword evidence="2" id="KW-0812">Transmembrane</keyword>
<dbReference type="RefSeq" id="WP_259123807.1">
    <property type="nucleotide sequence ID" value="NZ_JANTZO010000005.1"/>
</dbReference>
<sequence length="216" mass="22731">MTITTQTTAGVIEARREDLLRWIGVGGVVGLLLCGGLLNGHTGLLDAAWQILMGGSVGWAYAIRYGPLAGALESDPAQELRGSREGFWEGLVGWLTGTQDEHLEVPVGTVLVSACLVPVMVELITPVSDYGNSALLALWATTMGGCIGGGLQLWRDISKRGDGDRGIGAEKRPNDGGHALKRKRPDVGEVADTENRNDGSSRTHVASVWTGSTGRG</sequence>
<name>A0A9X2TEW1_9BACT</name>
<dbReference type="Proteomes" id="UP001155057">
    <property type="component" value="Unassembled WGS sequence"/>
</dbReference>
<feature type="compositionally biased region" description="Polar residues" evidence="1">
    <location>
        <begin position="202"/>
        <end position="216"/>
    </location>
</feature>
<evidence type="ECO:0000313" key="3">
    <source>
        <dbReference type="EMBL" id="MCS3709870.1"/>
    </source>
</evidence>
<keyword evidence="2" id="KW-0472">Membrane</keyword>
<accession>A0A9X2TEW1</accession>
<gene>
    <name evidence="3" type="ORF">GGP61_001474</name>
</gene>
<reference evidence="3" key="1">
    <citation type="submission" date="2022-08" db="EMBL/GenBank/DDBJ databases">
        <title>Genomic Encyclopedia of Type Strains, Phase V (KMG-V): Genome sequencing to study the core and pangenomes of soil and plant-associated prokaryotes.</title>
        <authorList>
            <person name="Whitman W."/>
        </authorList>
    </citation>
    <scope>NUCLEOTIDE SEQUENCE</scope>
    <source>
        <strain evidence="3">SP3049</strain>
    </source>
</reference>
<proteinExistence type="predicted"/>
<evidence type="ECO:0000313" key="4">
    <source>
        <dbReference type="Proteomes" id="UP001155057"/>
    </source>
</evidence>
<dbReference type="EMBL" id="JANUAE010000004">
    <property type="protein sequence ID" value="MCS3709870.1"/>
    <property type="molecule type" value="Genomic_DNA"/>
</dbReference>
<dbReference type="AlphaFoldDB" id="A0A9X2TEW1"/>